<dbReference type="EMBL" id="CP044066">
    <property type="protein sequence ID" value="QET03912.1"/>
    <property type="molecule type" value="Genomic_DNA"/>
</dbReference>
<keyword evidence="3" id="KW-0614">Plasmid</keyword>
<dbReference type="OrthoDB" id="6422829at2"/>
<evidence type="ECO:0000313" key="3">
    <source>
        <dbReference type="EMBL" id="QET03912.1"/>
    </source>
</evidence>
<accession>A0A5P2H764</accession>
<keyword evidence="2" id="KW-1133">Transmembrane helix</keyword>
<feature type="transmembrane region" description="Helical" evidence="2">
    <location>
        <begin position="67"/>
        <end position="88"/>
    </location>
</feature>
<dbReference type="Pfam" id="PF16872">
    <property type="entry name" value="putAbiC"/>
    <property type="match status" value="1"/>
</dbReference>
<dbReference type="AlphaFoldDB" id="A0A5P2H764"/>
<evidence type="ECO:0000256" key="2">
    <source>
        <dbReference type="SAM" id="Phobius"/>
    </source>
</evidence>
<reference evidence="3 4" key="1">
    <citation type="submission" date="2019-09" db="EMBL/GenBank/DDBJ databases">
        <title>FDA dAtabase for Regulatory Grade micrObial Sequences (FDA-ARGOS): Supporting development and validation of Infectious Disease Dx tests.</title>
        <authorList>
            <person name="Sciortino C."/>
            <person name="Tallon L."/>
            <person name="Sadzewicz L."/>
            <person name="Vavikolanu K."/>
            <person name="Mehta A."/>
            <person name="Aluvathingal J."/>
            <person name="Nadendla S."/>
            <person name="Nandy P."/>
            <person name="Geyer C."/>
            <person name="Yan Y."/>
            <person name="Sichtig H."/>
        </authorList>
    </citation>
    <scope>NUCLEOTIDE SEQUENCE [LARGE SCALE GENOMIC DNA]</scope>
    <source>
        <strain evidence="3 4">FDAARGOS_664</strain>
        <plasmid evidence="3 4">unnamed1</plasmid>
    </source>
</reference>
<dbReference type="RefSeq" id="WP_150373977.1">
    <property type="nucleotide sequence ID" value="NZ_CP044066.1"/>
</dbReference>
<dbReference type="InterPro" id="IPR031709">
    <property type="entry name" value="PutAbiC"/>
</dbReference>
<protein>
    <recommendedName>
        <fullName evidence="5">DUF4760 domain-containing protein</fullName>
    </recommendedName>
</protein>
<sequence>MKNDREFGAPTLSEMDDEDGSNDLKSAAEVFRIVIYIAISVVAAYALNFISLPFSEKGEAWGQFGDFIGGTINPVVGLATVYLVLVTVKLQRRELQASLRELRISNKALAKQGFENSFFSWLNSYHKLLDSIQLTISNENAEAPEKIYIGRHALKRMHVGSFTAARVILKDSKSGKKLPTFQRRHRSSLSTPQDPLFFSNWSKDQRETAINMARDGYETVFDRHRYQLDGMFRTLFRLIKWVDESDPKIISREEKWQYIAIIRAQLSWIELVFLVYNCMTQRGEPFIEYANKYALFDNLGTEADGILILIRADPVISGIAASAFSSDIARKQYR</sequence>
<feature type="transmembrane region" description="Helical" evidence="2">
    <location>
        <begin position="33"/>
        <end position="55"/>
    </location>
</feature>
<feature type="region of interest" description="Disordered" evidence="1">
    <location>
        <begin position="1"/>
        <end position="21"/>
    </location>
</feature>
<keyword evidence="2" id="KW-0812">Transmembrane</keyword>
<evidence type="ECO:0000313" key="4">
    <source>
        <dbReference type="Proteomes" id="UP000322822"/>
    </source>
</evidence>
<name>A0A5P2H764_9BURK</name>
<evidence type="ECO:0008006" key="5">
    <source>
        <dbReference type="Google" id="ProtNLM"/>
    </source>
</evidence>
<proteinExistence type="predicted"/>
<dbReference type="Proteomes" id="UP000322822">
    <property type="component" value="Plasmid unnamed1"/>
</dbReference>
<geneLocation type="plasmid" evidence="3">
    <name>unnamed1</name>
</geneLocation>
<keyword evidence="2" id="KW-0472">Membrane</keyword>
<evidence type="ECO:0000256" key="1">
    <source>
        <dbReference type="SAM" id="MobiDB-lite"/>
    </source>
</evidence>
<organism evidence="3 4">
    <name type="scientific">Cupriavidus pauculus</name>
    <dbReference type="NCBI Taxonomy" id="82633"/>
    <lineage>
        <taxon>Bacteria</taxon>
        <taxon>Pseudomonadati</taxon>
        <taxon>Pseudomonadota</taxon>
        <taxon>Betaproteobacteria</taxon>
        <taxon>Burkholderiales</taxon>
        <taxon>Burkholderiaceae</taxon>
        <taxon>Cupriavidus</taxon>
    </lineage>
</organism>
<gene>
    <name evidence="3" type="ORF">FOB72_17240</name>
</gene>